<reference evidence="2" key="1">
    <citation type="submission" date="2022-09" db="EMBL/GenBank/DDBJ databases">
        <title>Genome analysis and characterization of larvicidal activity of Brevibacillus strains.</title>
        <authorList>
            <person name="Patrusheva E.V."/>
            <person name="Izotova A.O."/>
            <person name="Toshchakov S.V."/>
            <person name="Sineoky S.P."/>
        </authorList>
    </citation>
    <scope>NUCLEOTIDE SEQUENCE</scope>
    <source>
        <strain evidence="2">VKPM_B-13244</strain>
    </source>
</reference>
<organism evidence="2 3">
    <name type="scientific">Brevibacillus halotolerans</name>
    <dbReference type="NCBI Taxonomy" id="1507437"/>
    <lineage>
        <taxon>Bacteria</taxon>
        <taxon>Bacillati</taxon>
        <taxon>Bacillota</taxon>
        <taxon>Bacilli</taxon>
        <taxon>Bacillales</taxon>
        <taxon>Paenibacillaceae</taxon>
        <taxon>Brevibacillus</taxon>
    </lineage>
</organism>
<comment type="caution">
    <text evidence="2">The sequence shown here is derived from an EMBL/GenBank/DDBJ whole genome shotgun (WGS) entry which is preliminary data.</text>
</comment>
<proteinExistence type="predicted"/>
<dbReference type="Proteomes" id="UP001067708">
    <property type="component" value="Unassembled WGS sequence"/>
</dbReference>
<accession>A0ABT4HWP1</accession>
<feature type="transmembrane region" description="Helical" evidence="1">
    <location>
        <begin position="14"/>
        <end position="38"/>
    </location>
</feature>
<dbReference type="RefSeq" id="WP_258417068.1">
    <property type="nucleotide sequence ID" value="NZ_JAPTNG010000005.1"/>
</dbReference>
<dbReference type="EMBL" id="JAPTNG010000005">
    <property type="protein sequence ID" value="MCZ0830717.1"/>
    <property type="molecule type" value="Genomic_DNA"/>
</dbReference>
<evidence type="ECO:0000313" key="2">
    <source>
        <dbReference type="EMBL" id="MCZ0830717.1"/>
    </source>
</evidence>
<gene>
    <name evidence="2" type="ORF">O0535_07935</name>
</gene>
<keyword evidence="1" id="KW-1133">Transmembrane helix</keyword>
<keyword evidence="3" id="KW-1185">Reference proteome</keyword>
<sequence length="99" mass="11855">MHVVDELIGLSLPYVWLLFWVSVIVVPCCQLLFTHIIGKRQSIKYEERFEWRQQLVTMPIRSSFIKLYRRVPMRKEKRATTSSDDTLPNLLLVYRVCKQ</sequence>
<name>A0ABT4HWP1_9BACL</name>
<keyword evidence="1" id="KW-0812">Transmembrane</keyword>
<protein>
    <submittedName>
        <fullName evidence="2">Uncharacterized protein</fullName>
    </submittedName>
</protein>
<keyword evidence="1" id="KW-0472">Membrane</keyword>
<evidence type="ECO:0000313" key="3">
    <source>
        <dbReference type="Proteomes" id="UP001067708"/>
    </source>
</evidence>
<evidence type="ECO:0000256" key="1">
    <source>
        <dbReference type="SAM" id="Phobius"/>
    </source>
</evidence>